<dbReference type="HOGENOM" id="CLU_2813463_0_0_1"/>
<proteinExistence type="predicted"/>
<evidence type="ECO:0000313" key="1">
    <source>
        <dbReference type="EMBL" id="KDQ24697.1"/>
    </source>
</evidence>
<sequence>MARIYSYGSFLGRFLTGGLGGGERLRFLDLTGAEFSTAYNEVGLFIGIGDDGRRGLEGGSGSKLGGA</sequence>
<dbReference type="Proteomes" id="UP000027073">
    <property type="component" value="Unassembled WGS sequence"/>
</dbReference>
<protein>
    <submittedName>
        <fullName evidence="1">Uncharacterized protein</fullName>
    </submittedName>
</protein>
<gene>
    <name evidence="1" type="ORF">PLEOSDRAFT_1090429</name>
</gene>
<evidence type="ECO:0000313" key="2">
    <source>
        <dbReference type="Proteomes" id="UP000027073"/>
    </source>
</evidence>
<reference evidence="2" key="1">
    <citation type="journal article" date="2014" name="Proc. Natl. Acad. Sci. U.S.A.">
        <title>Extensive sampling of basidiomycete genomes demonstrates inadequacy of the white-rot/brown-rot paradigm for wood decay fungi.</title>
        <authorList>
            <person name="Riley R."/>
            <person name="Salamov A.A."/>
            <person name="Brown D.W."/>
            <person name="Nagy L.G."/>
            <person name="Floudas D."/>
            <person name="Held B.W."/>
            <person name="Levasseur A."/>
            <person name="Lombard V."/>
            <person name="Morin E."/>
            <person name="Otillar R."/>
            <person name="Lindquist E.A."/>
            <person name="Sun H."/>
            <person name="LaButti K.M."/>
            <person name="Schmutz J."/>
            <person name="Jabbour D."/>
            <person name="Luo H."/>
            <person name="Baker S.E."/>
            <person name="Pisabarro A.G."/>
            <person name="Walton J.D."/>
            <person name="Blanchette R.A."/>
            <person name="Henrissat B."/>
            <person name="Martin F."/>
            <person name="Cullen D."/>
            <person name="Hibbett D.S."/>
            <person name="Grigoriev I.V."/>
        </authorList>
    </citation>
    <scope>NUCLEOTIDE SEQUENCE [LARGE SCALE GENOMIC DNA]</scope>
    <source>
        <strain evidence="2">PC15</strain>
    </source>
</reference>
<dbReference type="EMBL" id="KL198011">
    <property type="protein sequence ID" value="KDQ24697.1"/>
    <property type="molecule type" value="Genomic_DNA"/>
</dbReference>
<accession>A0A067NKT4</accession>
<dbReference type="AlphaFoldDB" id="A0A067NKT4"/>
<organism evidence="1 2">
    <name type="scientific">Pleurotus ostreatus (strain PC15)</name>
    <name type="common">Oyster mushroom</name>
    <dbReference type="NCBI Taxonomy" id="1137138"/>
    <lineage>
        <taxon>Eukaryota</taxon>
        <taxon>Fungi</taxon>
        <taxon>Dikarya</taxon>
        <taxon>Basidiomycota</taxon>
        <taxon>Agaricomycotina</taxon>
        <taxon>Agaricomycetes</taxon>
        <taxon>Agaricomycetidae</taxon>
        <taxon>Agaricales</taxon>
        <taxon>Pleurotineae</taxon>
        <taxon>Pleurotaceae</taxon>
        <taxon>Pleurotus</taxon>
    </lineage>
</organism>
<dbReference type="InParanoid" id="A0A067NKT4"/>
<name>A0A067NKT4_PLEO1</name>
<dbReference type="VEuPathDB" id="FungiDB:PLEOSDRAFT_1090429"/>